<organism evidence="1 2">
    <name type="scientific">Sphaerisporangium aureirubrum</name>
    <dbReference type="NCBI Taxonomy" id="1544736"/>
    <lineage>
        <taxon>Bacteria</taxon>
        <taxon>Bacillati</taxon>
        <taxon>Actinomycetota</taxon>
        <taxon>Actinomycetes</taxon>
        <taxon>Streptosporangiales</taxon>
        <taxon>Streptosporangiaceae</taxon>
        <taxon>Sphaerisporangium</taxon>
    </lineage>
</organism>
<dbReference type="InterPro" id="IPR013783">
    <property type="entry name" value="Ig-like_fold"/>
</dbReference>
<dbReference type="Gene3D" id="2.60.120.430">
    <property type="entry name" value="Galactose-binding lectin"/>
    <property type="match status" value="1"/>
</dbReference>
<dbReference type="EMBL" id="JBHSRF010000073">
    <property type="protein sequence ID" value="MFC6085953.1"/>
    <property type="molecule type" value="Genomic_DNA"/>
</dbReference>
<gene>
    <name evidence="1" type="ORF">ACFP1K_32635</name>
</gene>
<keyword evidence="2" id="KW-1185">Reference proteome</keyword>
<name>A0ABW1NSU6_9ACTN</name>
<comment type="caution">
    <text evidence="1">The sequence shown here is derived from an EMBL/GenBank/DDBJ whole genome shotgun (WGS) entry which is preliminary data.</text>
</comment>
<dbReference type="Gene3D" id="2.60.40.10">
    <property type="entry name" value="Immunoglobulins"/>
    <property type="match status" value="1"/>
</dbReference>
<evidence type="ECO:0000313" key="2">
    <source>
        <dbReference type="Proteomes" id="UP001596137"/>
    </source>
</evidence>
<proteinExistence type="predicted"/>
<dbReference type="Proteomes" id="UP001596137">
    <property type="component" value="Unassembled WGS sequence"/>
</dbReference>
<accession>A0ABW1NSU6</accession>
<protein>
    <submittedName>
        <fullName evidence="1">Uncharacterized protein</fullName>
    </submittedName>
</protein>
<dbReference type="RefSeq" id="WP_380760648.1">
    <property type="nucleotide sequence ID" value="NZ_JBHSRF010000073.1"/>
</dbReference>
<evidence type="ECO:0000313" key="1">
    <source>
        <dbReference type="EMBL" id="MFC6085953.1"/>
    </source>
</evidence>
<sequence>MATPEGHEELYWRVRARILGRHFAVGTRSRVNIVSSRNSMGGILPDGLPADVVDTLLRWNVTVYGDENPLLWSSRLLAAVAVEHQLGHPQAERIAVAALDTFDSLYRFRRGDDFDGYVLRWDPVISSRWVTVEGGEYSGAFLVDPEREEYLYCTPHRDPRHTPTRSPETLERLLSRVQREQYLRAWQAHDHAYRSWEPSMDEIVGLVASYAVLHELIPTPAVRSRVTAQVTRLAAYLAEHAYLLVRPDGGLTTRGSTGVLPALEHPLARVFERITGTAHPARTDFPGAMRKAGYWDQLQGPVDKMAAGVVIAQLAPSSLPAPWVNGGEFVATLLHHVIVAAPAQAPPAIQAALPMIQAALPRSLGLYAHRDIFDVDQQDEPAVAHLLMALPPALRLRVLADVLTLVPSSGLEIVRGLLPHLGVAALGDPDPLVASEYLRLMADWRLRPPAPDRTDRLDSCFASAVALLHGMGAEEEARLVELLNLRHDAILAAGPECLAVSGDRENVDPGLDYLAGLALAWLYARRRAGAGIPVITPGFPVPPSPRATWPGVPLPGEVRARLPWIAGLLGVPASGGDVDLFDGPVTTAKPAGAPLVLPPNKGFVPVDRAQVFVRDTAGDVPTGITLEPGDELEITATGTITAPEFLAAPSDAGGWYVVDDARFPLHSGLDPVSARKYALLGRLGGYFFAGTHYGPYRFVYDRPLPLYLRVNIDDHTRGAGRGGFNVRIEVRGTPRQRGAAFQVEVPDVMEAGSTHRVTVMFLNRGSAWELSDGYRIVPCPGSDPVWSAGGAPLTAPVAPHGLAVFTLDVTAPATLGTFQMGWTLIGGASPDFAVTSPLRAVQVVTPR</sequence>
<reference evidence="2" key="1">
    <citation type="journal article" date="2019" name="Int. J. Syst. Evol. Microbiol.">
        <title>The Global Catalogue of Microorganisms (GCM) 10K type strain sequencing project: providing services to taxonomists for standard genome sequencing and annotation.</title>
        <authorList>
            <consortium name="The Broad Institute Genomics Platform"/>
            <consortium name="The Broad Institute Genome Sequencing Center for Infectious Disease"/>
            <person name="Wu L."/>
            <person name="Ma J."/>
        </authorList>
    </citation>
    <scope>NUCLEOTIDE SEQUENCE [LARGE SCALE GENOMIC DNA]</scope>
    <source>
        <strain evidence="2">JCM 30346</strain>
    </source>
</reference>